<reference evidence="3 4" key="1">
    <citation type="submission" date="2019-11" db="EMBL/GenBank/DDBJ databases">
        <authorList>
            <person name="Holert J."/>
        </authorList>
    </citation>
    <scope>NUCLEOTIDE SEQUENCE [LARGE SCALE GENOMIC DNA]</scope>
    <source>
        <strain evidence="1">BC3_2A</strain>
        <strain evidence="2">SB11_1A</strain>
    </source>
</reference>
<evidence type="ECO:0000313" key="2">
    <source>
        <dbReference type="EMBL" id="CAA0085894.1"/>
    </source>
</evidence>
<dbReference type="Proteomes" id="UP000435877">
    <property type="component" value="Unassembled WGS sequence"/>
</dbReference>
<dbReference type="RefSeq" id="WP_159267573.1">
    <property type="nucleotide sequence ID" value="NZ_CACSIK010000001.1"/>
</dbReference>
<dbReference type="EMBL" id="CACSIM010000001">
    <property type="protein sequence ID" value="CAA0080001.1"/>
    <property type="molecule type" value="Genomic_DNA"/>
</dbReference>
<evidence type="ECO:0000313" key="4">
    <source>
        <dbReference type="Proteomes" id="UP000439591"/>
    </source>
</evidence>
<evidence type="ECO:0000313" key="3">
    <source>
        <dbReference type="Proteomes" id="UP000435877"/>
    </source>
</evidence>
<protein>
    <submittedName>
        <fullName evidence="1">Uncharacterized protein</fullName>
    </submittedName>
</protein>
<accession>A0A5S9MS38</accession>
<dbReference type="Proteomes" id="UP000439591">
    <property type="component" value="Unassembled WGS sequence"/>
</dbReference>
<gene>
    <name evidence="2" type="ORF">IHBHHGIJ_00918</name>
    <name evidence="1" type="ORF">KFEGEMFD_00233</name>
</gene>
<organism evidence="1 4">
    <name type="scientific">Zhongshania aliphaticivorans</name>
    <dbReference type="NCBI Taxonomy" id="1470434"/>
    <lineage>
        <taxon>Bacteria</taxon>
        <taxon>Pseudomonadati</taxon>
        <taxon>Pseudomonadota</taxon>
        <taxon>Gammaproteobacteria</taxon>
        <taxon>Cellvibrionales</taxon>
        <taxon>Spongiibacteraceae</taxon>
        <taxon>Zhongshania</taxon>
    </lineage>
</organism>
<keyword evidence="3" id="KW-1185">Reference proteome</keyword>
<name>A0A5S9MS38_9GAMM</name>
<dbReference type="EMBL" id="CACSIK010000001">
    <property type="protein sequence ID" value="CAA0085894.1"/>
    <property type="molecule type" value="Genomic_DNA"/>
</dbReference>
<dbReference type="OrthoDB" id="9985801at2"/>
<proteinExistence type="predicted"/>
<dbReference type="AlphaFoldDB" id="A0A5S9MS38"/>
<evidence type="ECO:0000313" key="1">
    <source>
        <dbReference type="EMBL" id="CAA0080001.1"/>
    </source>
</evidence>
<sequence>MRTIEMLGVFVMNAEIIKNKLKSSSLCEAGKAYELLASGSELVVDESVIDVASSGILETYRIRGKHISDRSGEHAQRLAKSTKELVDAIEFRDPKQLKTARIKSPGLGYFLIWFEPVSSELMGCCYLIKNNEVTEQAWSQMWDNT</sequence>